<name>A0A1G6D8Z3_9HYPH</name>
<sequence>MKHLSLTAPVLAAAIAFLPATILPAAAQPSQAAYTLYSRLAKAMDQCWFGPNATDFAQYVYSPEPNAAGGPRILVVPKNAPHELPVLVVEITAAGGLNVYGPLAGTSLSTRIAADLRRWLGGSDSCS</sequence>
<evidence type="ECO:0000313" key="3">
    <source>
        <dbReference type="Proteomes" id="UP000199071"/>
    </source>
</evidence>
<dbReference type="OrthoDB" id="8419513at2"/>
<dbReference type="RefSeq" id="WP_090877659.1">
    <property type="nucleotide sequence ID" value="NZ_FMXQ01000006.1"/>
</dbReference>
<dbReference type="Proteomes" id="UP000199071">
    <property type="component" value="Unassembled WGS sequence"/>
</dbReference>
<accession>A0A1G6D8Z3</accession>
<reference evidence="2 3" key="1">
    <citation type="submission" date="2016-10" db="EMBL/GenBank/DDBJ databases">
        <authorList>
            <person name="de Groot N.N."/>
        </authorList>
    </citation>
    <scope>NUCLEOTIDE SEQUENCE [LARGE SCALE GENOMIC DNA]</scope>
    <source>
        <strain evidence="2 3">ATCC 35022</strain>
    </source>
</reference>
<keyword evidence="3" id="KW-1185">Reference proteome</keyword>
<evidence type="ECO:0000313" key="2">
    <source>
        <dbReference type="EMBL" id="SDB41654.1"/>
    </source>
</evidence>
<dbReference type="AlphaFoldDB" id="A0A1G6D8Z3"/>
<dbReference type="EMBL" id="FMXQ01000006">
    <property type="protein sequence ID" value="SDB41654.1"/>
    <property type="molecule type" value="Genomic_DNA"/>
</dbReference>
<gene>
    <name evidence="2" type="ORF">SAMN02982931_03176</name>
</gene>
<organism evidence="2 3">
    <name type="scientific">Bauldia litoralis</name>
    <dbReference type="NCBI Taxonomy" id="665467"/>
    <lineage>
        <taxon>Bacteria</taxon>
        <taxon>Pseudomonadati</taxon>
        <taxon>Pseudomonadota</taxon>
        <taxon>Alphaproteobacteria</taxon>
        <taxon>Hyphomicrobiales</taxon>
        <taxon>Kaistiaceae</taxon>
        <taxon>Bauldia</taxon>
    </lineage>
</organism>
<keyword evidence="1" id="KW-0732">Signal</keyword>
<evidence type="ECO:0000256" key="1">
    <source>
        <dbReference type="SAM" id="SignalP"/>
    </source>
</evidence>
<feature type="chain" id="PRO_5011780789" evidence="1">
    <location>
        <begin position="28"/>
        <end position="127"/>
    </location>
</feature>
<protein>
    <submittedName>
        <fullName evidence="2">Uncharacterized protein</fullName>
    </submittedName>
</protein>
<proteinExistence type="predicted"/>
<feature type="signal peptide" evidence="1">
    <location>
        <begin position="1"/>
        <end position="27"/>
    </location>
</feature>